<keyword evidence="9" id="KW-0812">Transmembrane</keyword>
<evidence type="ECO:0000313" key="11">
    <source>
        <dbReference type="EMBL" id="QRP70774.1"/>
    </source>
</evidence>
<evidence type="ECO:0000256" key="8">
    <source>
        <dbReference type="SAM" id="MobiDB-lite"/>
    </source>
</evidence>
<name>A0AAX1L8Q7_9CORY</name>
<keyword evidence="4 7" id="KW-0547">Nucleotide-binding</keyword>
<accession>A0AAX1L8Q7</accession>
<feature type="region of interest" description="Disordered" evidence="8">
    <location>
        <begin position="380"/>
        <end position="447"/>
    </location>
</feature>
<evidence type="ECO:0000256" key="7">
    <source>
        <dbReference type="PROSITE-ProRule" id="PRU10141"/>
    </source>
</evidence>
<evidence type="ECO:0000256" key="6">
    <source>
        <dbReference type="ARBA" id="ARBA00022840"/>
    </source>
</evidence>
<evidence type="ECO:0000256" key="2">
    <source>
        <dbReference type="ARBA" id="ARBA00022527"/>
    </source>
</evidence>
<dbReference type="EMBL" id="CP069534">
    <property type="protein sequence ID" value="QRP70774.1"/>
    <property type="molecule type" value="Genomic_DNA"/>
</dbReference>
<dbReference type="EC" id="2.7.11.1" evidence="1"/>
<keyword evidence="2 11" id="KW-0723">Serine/threonine-protein kinase</keyword>
<keyword evidence="3" id="KW-0808">Transferase</keyword>
<dbReference type="FunFam" id="1.10.510.10:FF:000021">
    <property type="entry name" value="Serine/threonine protein kinase"/>
    <property type="match status" value="1"/>
</dbReference>
<dbReference type="AlphaFoldDB" id="A0AAX1L8Q7"/>
<dbReference type="Gene3D" id="1.10.510.10">
    <property type="entry name" value="Transferase(Phosphotransferase) domain 1"/>
    <property type="match status" value="1"/>
</dbReference>
<dbReference type="InterPro" id="IPR011009">
    <property type="entry name" value="Kinase-like_dom_sf"/>
</dbReference>
<gene>
    <name evidence="11" type="ORF">I6J21_00925</name>
</gene>
<proteinExistence type="predicted"/>
<dbReference type="GO" id="GO:0004674">
    <property type="term" value="F:protein serine/threonine kinase activity"/>
    <property type="evidence" value="ECO:0007669"/>
    <property type="project" value="UniProtKB-KW"/>
</dbReference>
<dbReference type="InterPro" id="IPR017441">
    <property type="entry name" value="Protein_kinase_ATP_BS"/>
</dbReference>
<dbReference type="PROSITE" id="PS50011">
    <property type="entry name" value="PROTEIN_KINASE_DOM"/>
    <property type="match status" value="1"/>
</dbReference>
<dbReference type="Proteomes" id="UP000617681">
    <property type="component" value="Chromosome"/>
</dbReference>
<evidence type="ECO:0000259" key="10">
    <source>
        <dbReference type="PROSITE" id="PS50011"/>
    </source>
</evidence>
<dbReference type="Gene3D" id="3.30.200.20">
    <property type="entry name" value="Phosphorylase Kinase, domain 1"/>
    <property type="match status" value="1"/>
</dbReference>
<evidence type="ECO:0000256" key="9">
    <source>
        <dbReference type="SAM" id="Phobius"/>
    </source>
</evidence>
<evidence type="ECO:0000256" key="1">
    <source>
        <dbReference type="ARBA" id="ARBA00012513"/>
    </source>
</evidence>
<reference evidence="11" key="1">
    <citation type="submission" date="2021-02" db="EMBL/GenBank/DDBJ databases">
        <title>FDA dAtabase for Regulatory Grade micrObial Sequences (FDA-ARGOS): Supporting development and validation of Infectious Disease Dx tests.</title>
        <authorList>
            <person name="Sproer C."/>
            <person name="Gronow S."/>
            <person name="Severitt S."/>
            <person name="Schroder I."/>
            <person name="Tallon L."/>
            <person name="Sadzewicz L."/>
            <person name="Zhao X."/>
            <person name="Boylan J."/>
            <person name="Ott S."/>
            <person name="Bowen H."/>
            <person name="Vavikolanu K."/>
            <person name="Mehta A."/>
            <person name="Aluvathingal J."/>
            <person name="Nadendla S."/>
            <person name="Lowell S."/>
            <person name="Myers T."/>
            <person name="Yan Y."/>
            <person name="Sichtig H."/>
        </authorList>
    </citation>
    <scope>NUCLEOTIDE SEQUENCE</scope>
    <source>
        <strain evidence="11">FDAARGOS_1191</strain>
    </source>
</reference>
<dbReference type="Pfam" id="PF00069">
    <property type="entry name" value="Pkinase"/>
    <property type="match status" value="1"/>
</dbReference>
<feature type="transmembrane region" description="Helical" evidence="9">
    <location>
        <begin position="331"/>
        <end position="351"/>
    </location>
</feature>
<feature type="domain" description="Protein kinase" evidence="10">
    <location>
        <begin position="30"/>
        <end position="281"/>
    </location>
</feature>
<dbReference type="PROSITE" id="PS00107">
    <property type="entry name" value="PROTEIN_KINASE_ATP"/>
    <property type="match status" value="1"/>
</dbReference>
<keyword evidence="9" id="KW-0472">Membrane</keyword>
<dbReference type="CDD" id="cd14014">
    <property type="entry name" value="STKc_PknB_like"/>
    <property type="match status" value="1"/>
</dbReference>
<dbReference type="SUPFAM" id="SSF56112">
    <property type="entry name" value="Protein kinase-like (PK-like)"/>
    <property type="match status" value="1"/>
</dbReference>
<keyword evidence="6 7" id="KW-0067">ATP-binding</keyword>
<sequence length="447" mass="48000">MAVTRVRGQWGRPPQHPSAERFWEQHVDNYQLIDVIGHGGMSTVWLARDRRGREVAVKKLKPELTGNAEFVQRFQNEARAAMQVNNPNVVQTYDFTDDAIVMEYVRGESLADLLAREASLPEDVALDVLEQAAHGLASIHRAGMIHRDIKPGNLLITEQGQVKITDFGIAKAASAVPLTQTGMVVGTAQYVSPEQAQGNPLGPASDVYSLGVVGYEMLTGHRPFVGDNSVSVAIAHINQAPPAMPPSISPQVRELIGICLRKDPSARFRDGATLAGAVSQVRGGQRPAGAPPTTVAPAVTQTTRALGREVRPTTVPAKRPRQTPKEGGSGWLIFIAVLLLAGIGAFMYYFIGVQDDSPATPSPTQPPVTTAVTTTSEVVVTQTVAPTPTEAEETTEKKPTTSEKETATTEASTSVESTPTTQKRTPTSMMPIPEQPLPTDFLNLEEP</sequence>
<feature type="compositionally biased region" description="Low complexity" evidence="8">
    <location>
        <begin position="408"/>
        <end position="421"/>
    </location>
</feature>
<feature type="compositionally biased region" description="Basic and acidic residues" evidence="8">
    <location>
        <begin position="394"/>
        <end position="407"/>
    </location>
</feature>
<evidence type="ECO:0000313" key="12">
    <source>
        <dbReference type="Proteomes" id="UP000617681"/>
    </source>
</evidence>
<dbReference type="InterPro" id="IPR000719">
    <property type="entry name" value="Prot_kinase_dom"/>
</dbReference>
<evidence type="ECO:0000256" key="5">
    <source>
        <dbReference type="ARBA" id="ARBA00022777"/>
    </source>
</evidence>
<keyword evidence="5 11" id="KW-0418">Kinase</keyword>
<feature type="compositionally biased region" description="Low complexity" evidence="8">
    <location>
        <begin position="380"/>
        <end position="389"/>
    </location>
</feature>
<evidence type="ECO:0000256" key="3">
    <source>
        <dbReference type="ARBA" id="ARBA00022679"/>
    </source>
</evidence>
<dbReference type="PANTHER" id="PTHR43289">
    <property type="entry name" value="MITOGEN-ACTIVATED PROTEIN KINASE KINASE KINASE 20-RELATED"/>
    <property type="match status" value="1"/>
</dbReference>
<dbReference type="GO" id="GO:0005524">
    <property type="term" value="F:ATP binding"/>
    <property type="evidence" value="ECO:0007669"/>
    <property type="project" value="UniProtKB-UniRule"/>
</dbReference>
<dbReference type="SMART" id="SM00220">
    <property type="entry name" value="S_TKc"/>
    <property type="match status" value="1"/>
</dbReference>
<organism evidence="11 12">
    <name type="scientific">Corynebacterium glucuronolyticum</name>
    <dbReference type="NCBI Taxonomy" id="39791"/>
    <lineage>
        <taxon>Bacteria</taxon>
        <taxon>Bacillati</taxon>
        <taxon>Actinomycetota</taxon>
        <taxon>Actinomycetes</taxon>
        <taxon>Mycobacteriales</taxon>
        <taxon>Corynebacteriaceae</taxon>
        <taxon>Corynebacterium</taxon>
    </lineage>
</organism>
<keyword evidence="9" id="KW-1133">Transmembrane helix</keyword>
<evidence type="ECO:0000256" key="4">
    <source>
        <dbReference type="ARBA" id="ARBA00022741"/>
    </source>
</evidence>
<dbReference type="PANTHER" id="PTHR43289:SF6">
    <property type="entry name" value="SERINE_THREONINE-PROTEIN KINASE NEKL-3"/>
    <property type="match status" value="1"/>
</dbReference>
<protein>
    <recommendedName>
        <fullName evidence="1">non-specific serine/threonine protein kinase</fullName>
        <ecNumber evidence="1">2.7.11.1</ecNumber>
    </recommendedName>
</protein>
<dbReference type="PROSITE" id="PS00108">
    <property type="entry name" value="PROTEIN_KINASE_ST"/>
    <property type="match status" value="1"/>
</dbReference>
<feature type="binding site" evidence="7">
    <location>
        <position position="59"/>
    </location>
    <ligand>
        <name>ATP</name>
        <dbReference type="ChEBI" id="CHEBI:30616"/>
    </ligand>
</feature>
<dbReference type="InterPro" id="IPR008271">
    <property type="entry name" value="Ser/Thr_kinase_AS"/>
</dbReference>